<sequence>MKRLLLLSLITIPLFGFPINFIYCDYDDDWDDEYWCDEYWEPEPWCDEYWVSYPSGYYCVYYVWYHPWWWDWYWWHCHWCHHFDWHFFCAGFYVVWYEDGCWWWRPRYGRWVRYKLPYAYNEFRYKAGTYGVNLPEKPPREIKLPYKENEILRLTKEKDPQLYYRLKKEYRSGNLERMKKEYQKRVEKEIAVKNEQYHKTRNGIEDREVIDKSRNDFENRGKIPHLSEKTDENKGNVRIIKRQKEDAMNEQKEREESERIEKRKSSTKARYYNREERGKNPQNSIKRPVPNLPPVDGEKDFHNKSKRYRS</sequence>
<proteinExistence type="predicted"/>
<dbReference type="EMBL" id="DTGZ01000023">
    <property type="protein sequence ID" value="HGV96895.1"/>
    <property type="molecule type" value="Genomic_DNA"/>
</dbReference>
<feature type="compositionally biased region" description="Basic and acidic residues" evidence="1">
    <location>
        <begin position="242"/>
        <end position="264"/>
    </location>
</feature>
<evidence type="ECO:0000256" key="1">
    <source>
        <dbReference type="SAM" id="MobiDB-lite"/>
    </source>
</evidence>
<feature type="region of interest" description="Disordered" evidence="1">
    <location>
        <begin position="203"/>
        <end position="310"/>
    </location>
</feature>
<accession>A0A7C4XDQ4</accession>
<reference evidence="2" key="1">
    <citation type="journal article" date="2020" name="mSystems">
        <title>Genome- and Community-Level Interaction Insights into Carbon Utilization and Element Cycling Functions of Hydrothermarchaeota in Hydrothermal Sediment.</title>
        <authorList>
            <person name="Zhou Z."/>
            <person name="Liu Y."/>
            <person name="Xu W."/>
            <person name="Pan J."/>
            <person name="Luo Z.H."/>
            <person name="Li M."/>
        </authorList>
    </citation>
    <scope>NUCLEOTIDE SEQUENCE [LARGE SCALE GENOMIC DNA]</scope>
    <source>
        <strain evidence="2">SpSt-774</strain>
    </source>
</reference>
<dbReference type="AlphaFoldDB" id="A0A7C4XDQ4"/>
<name>A0A7C4XDQ4_UNCW3</name>
<comment type="caution">
    <text evidence="2">The sequence shown here is derived from an EMBL/GenBank/DDBJ whole genome shotgun (WGS) entry which is preliminary data.</text>
</comment>
<feature type="compositionally biased region" description="Basic and acidic residues" evidence="1">
    <location>
        <begin position="203"/>
        <end position="235"/>
    </location>
</feature>
<protein>
    <submittedName>
        <fullName evidence="2">Uncharacterized protein</fullName>
    </submittedName>
</protein>
<organism evidence="2">
    <name type="scientific">candidate division WOR-3 bacterium</name>
    <dbReference type="NCBI Taxonomy" id="2052148"/>
    <lineage>
        <taxon>Bacteria</taxon>
        <taxon>Bacteria division WOR-3</taxon>
    </lineage>
</organism>
<evidence type="ECO:0000313" key="2">
    <source>
        <dbReference type="EMBL" id="HGV96895.1"/>
    </source>
</evidence>
<gene>
    <name evidence="2" type="ORF">ENV60_01175</name>
</gene>